<evidence type="ECO:0000313" key="7">
    <source>
        <dbReference type="Proteomes" id="UP001365405"/>
    </source>
</evidence>
<feature type="domain" description="PAS" evidence="4">
    <location>
        <begin position="21"/>
        <end position="51"/>
    </location>
</feature>
<keyword evidence="2" id="KW-0807">Transducer</keyword>
<dbReference type="InterPro" id="IPR000014">
    <property type="entry name" value="PAS"/>
</dbReference>
<keyword evidence="7" id="KW-1185">Reference proteome</keyword>
<dbReference type="Gene3D" id="3.30.450.20">
    <property type="entry name" value="PAS domain"/>
    <property type="match status" value="1"/>
</dbReference>
<name>A0ABU9CKV6_9BURK</name>
<dbReference type="PROSITE" id="PS50111">
    <property type="entry name" value="CHEMOTAXIS_TRANSDUC_2"/>
    <property type="match status" value="1"/>
</dbReference>
<dbReference type="Pfam" id="PF00015">
    <property type="entry name" value="MCPsignal"/>
    <property type="match status" value="1"/>
</dbReference>
<dbReference type="Proteomes" id="UP001365405">
    <property type="component" value="Unassembled WGS sequence"/>
</dbReference>
<dbReference type="InterPro" id="IPR004090">
    <property type="entry name" value="Chemotax_Me-accpt_rcpt"/>
</dbReference>
<feature type="domain" description="Methyl-accepting transducer" evidence="3">
    <location>
        <begin position="269"/>
        <end position="498"/>
    </location>
</feature>
<dbReference type="Gene3D" id="1.10.287.950">
    <property type="entry name" value="Methyl-accepting chemotaxis protein"/>
    <property type="match status" value="1"/>
</dbReference>
<dbReference type="InterPro" id="IPR035965">
    <property type="entry name" value="PAS-like_dom_sf"/>
</dbReference>
<dbReference type="InterPro" id="IPR051310">
    <property type="entry name" value="MCP_chemotaxis"/>
</dbReference>
<evidence type="ECO:0000259" key="3">
    <source>
        <dbReference type="PROSITE" id="PS50111"/>
    </source>
</evidence>
<dbReference type="InterPro" id="IPR003660">
    <property type="entry name" value="HAMP_dom"/>
</dbReference>
<dbReference type="SMART" id="SM00091">
    <property type="entry name" value="PAS"/>
    <property type="match status" value="1"/>
</dbReference>
<dbReference type="CDD" id="cd00130">
    <property type="entry name" value="PAS"/>
    <property type="match status" value="1"/>
</dbReference>
<dbReference type="PROSITE" id="PS50112">
    <property type="entry name" value="PAS"/>
    <property type="match status" value="1"/>
</dbReference>
<reference evidence="6 7" key="1">
    <citation type="submission" date="2024-04" db="EMBL/GenBank/DDBJ databases">
        <title>Novel species of the genus Ideonella isolated from streams.</title>
        <authorList>
            <person name="Lu H."/>
        </authorList>
    </citation>
    <scope>NUCLEOTIDE SEQUENCE [LARGE SCALE GENOMIC DNA]</scope>
    <source>
        <strain evidence="6 7">DXS22W</strain>
    </source>
</reference>
<accession>A0ABU9CKV6</accession>
<proteinExistence type="inferred from homology"/>
<dbReference type="SUPFAM" id="SSF58104">
    <property type="entry name" value="Methyl-accepting chemotaxis protein (MCP) signaling domain"/>
    <property type="match status" value="1"/>
</dbReference>
<evidence type="ECO:0000256" key="1">
    <source>
        <dbReference type="ARBA" id="ARBA00029447"/>
    </source>
</evidence>
<evidence type="ECO:0000259" key="4">
    <source>
        <dbReference type="PROSITE" id="PS50112"/>
    </source>
</evidence>
<dbReference type="PANTHER" id="PTHR43531">
    <property type="entry name" value="PROTEIN ICFG"/>
    <property type="match status" value="1"/>
</dbReference>
<dbReference type="EMBL" id="JBBUTH010000007">
    <property type="protein sequence ID" value="MEK8051364.1"/>
    <property type="molecule type" value="Genomic_DNA"/>
</dbReference>
<dbReference type="InterPro" id="IPR013655">
    <property type="entry name" value="PAS_fold_3"/>
</dbReference>
<feature type="domain" description="HAMP" evidence="5">
    <location>
        <begin position="212"/>
        <end position="264"/>
    </location>
</feature>
<dbReference type="Pfam" id="PF08447">
    <property type="entry name" value="PAS_3"/>
    <property type="match status" value="1"/>
</dbReference>
<dbReference type="PRINTS" id="PR00260">
    <property type="entry name" value="CHEMTRNSDUCR"/>
</dbReference>
<dbReference type="SMART" id="SM00283">
    <property type="entry name" value="MA"/>
    <property type="match status" value="1"/>
</dbReference>
<comment type="similarity">
    <text evidence="1">Belongs to the methyl-accepting chemotaxis (MCP) protein family.</text>
</comment>
<organism evidence="6 7">
    <name type="scientific">Pseudaquabacterium inlustre</name>
    <dbReference type="NCBI Taxonomy" id="2984192"/>
    <lineage>
        <taxon>Bacteria</taxon>
        <taxon>Pseudomonadati</taxon>
        <taxon>Pseudomonadota</taxon>
        <taxon>Betaproteobacteria</taxon>
        <taxon>Burkholderiales</taxon>
        <taxon>Sphaerotilaceae</taxon>
        <taxon>Pseudaquabacterium</taxon>
    </lineage>
</organism>
<comment type="caution">
    <text evidence="6">The sequence shown here is derived from an EMBL/GenBank/DDBJ whole genome shotgun (WGS) entry which is preliminary data.</text>
</comment>
<evidence type="ECO:0000313" key="6">
    <source>
        <dbReference type="EMBL" id="MEK8051364.1"/>
    </source>
</evidence>
<dbReference type="SUPFAM" id="SSF55785">
    <property type="entry name" value="PYP-like sensor domain (PAS domain)"/>
    <property type="match status" value="1"/>
</dbReference>
<dbReference type="RefSeq" id="WP_341411048.1">
    <property type="nucleotide sequence ID" value="NZ_JBBUTH010000007.1"/>
</dbReference>
<dbReference type="SMART" id="SM00304">
    <property type="entry name" value="HAMP"/>
    <property type="match status" value="1"/>
</dbReference>
<dbReference type="NCBIfam" id="TIGR00229">
    <property type="entry name" value="sensory_box"/>
    <property type="match status" value="1"/>
</dbReference>
<evidence type="ECO:0000259" key="5">
    <source>
        <dbReference type="PROSITE" id="PS50885"/>
    </source>
</evidence>
<sequence>MRMNLPVTDREYPLGADQTLVSVTDLKGRIVYCNDAFVEASGFTLDELLGQPHNLVRHPHMPPEAFRDLWATVGGGRPWTGLVKNRRKNGDHYWVRASVTPIRSGRQISGYLSVRTVPGRDSVAQAERLYAQMRAASGAGAVVLSGGQVLVPGALARLRRQVQGQWRRWHLEGAASLGAALLTGLAAAAGPALLWLPLGVALSALAWWLGWRRQEARVQAVADDALALAAGDLTHGVNVHGPDALGLLQTALAQLGVNLRATIADVRQQIEQVRASAGHIAADGRALSDRTESQAASLQETAASMTQIQQTVSDTAERAGRGADLASTVRSVAQRGQGAVRDTVDSMDGISASSRNIGDILQVIEGIAFQTNLLALNAAVEAARAGDSGRGFAVVAAEVRGLAQRTTQSAKEVRQLIAESSGRIGEGVHHSVQAQSAMGEVLSSVEAVSEMLGGIGDAARMQLIGVSEVAQAVSQLDEVTQRNSAMVEGLAAATVQLDHRVLRVRSAMQLFRLQHSDRFVCETDAVALRRAANDRRDAPAAAAA</sequence>
<dbReference type="PROSITE" id="PS50885">
    <property type="entry name" value="HAMP"/>
    <property type="match status" value="1"/>
</dbReference>
<dbReference type="InterPro" id="IPR004089">
    <property type="entry name" value="MCPsignal_dom"/>
</dbReference>
<dbReference type="PANTHER" id="PTHR43531:SF7">
    <property type="entry name" value="AEROTAXIS RECEPTOR"/>
    <property type="match status" value="1"/>
</dbReference>
<protein>
    <submittedName>
        <fullName evidence="6">Methyl-accepting chemotaxis protein</fullName>
    </submittedName>
</protein>
<gene>
    <name evidence="6" type="ORF">AACH10_14020</name>
</gene>
<dbReference type="CDD" id="cd11386">
    <property type="entry name" value="MCP_signal"/>
    <property type="match status" value="1"/>
</dbReference>
<evidence type="ECO:0000256" key="2">
    <source>
        <dbReference type="PROSITE-ProRule" id="PRU00284"/>
    </source>
</evidence>